<evidence type="ECO:0000313" key="8">
    <source>
        <dbReference type="Proteomes" id="UP001596142"/>
    </source>
</evidence>
<keyword evidence="5 6" id="KW-0472">Membrane</keyword>
<dbReference type="RefSeq" id="WP_385940835.1">
    <property type="nucleotide sequence ID" value="NZ_JBHSOZ010000004.1"/>
</dbReference>
<keyword evidence="4 6" id="KW-1133">Transmembrane helix</keyword>
<accession>A0ABW0YP60</accession>
<organism evidence="7 8">
    <name type="scientific">Thalassorhabdus alkalitolerans</name>
    <dbReference type="NCBI Taxonomy" id="2282697"/>
    <lineage>
        <taxon>Bacteria</taxon>
        <taxon>Bacillati</taxon>
        <taxon>Bacillota</taxon>
        <taxon>Bacilli</taxon>
        <taxon>Bacillales</taxon>
        <taxon>Bacillaceae</taxon>
        <taxon>Thalassorhabdus</taxon>
    </lineage>
</organism>
<evidence type="ECO:0000256" key="1">
    <source>
        <dbReference type="ARBA" id="ARBA00004651"/>
    </source>
</evidence>
<evidence type="ECO:0000256" key="2">
    <source>
        <dbReference type="ARBA" id="ARBA00022475"/>
    </source>
</evidence>
<reference evidence="8" key="1">
    <citation type="journal article" date="2019" name="Int. J. Syst. Evol. Microbiol.">
        <title>The Global Catalogue of Microorganisms (GCM) 10K type strain sequencing project: providing services to taxonomists for standard genome sequencing and annotation.</title>
        <authorList>
            <consortium name="The Broad Institute Genomics Platform"/>
            <consortium name="The Broad Institute Genome Sequencing Center for Infectious Disease"/>
            <person name="Wu L."/>
            <person name="Ma J."/>
        </authorList>
    </citation>
    <scope>NUCLEOTIDE SEQUENCE [LARGE SCALE GENOMIC DNA]</scope>
    <source>
        <strain evidence="8">CECT 7184</strain>
    </source>
</reference>
<name>A0ABW0YP60_9BACI</name>
<feature type="transmembrane region" description="Helical" evidence="6">
    <location>
        <begin position="129"/>
        <end position="145"/>
    </location>
</feature>
<feature type="transmembrane region" description="Helical" evidence="6">
    <location>
        <begin position="151"/>
        <end position="175"/>
    </location>
</feature>
<feature type="transmembrane region" description="Helical" evidence="6">
    <location>
        <begin position="53"/>
        <end position="71"/>
    </location>
</feature>
<evidence type="ECO:0000256" key="6">
    <source>
        <dbReference type="SAM" id="Phobius"/>
    </source>
</evidence>
<feature type="transmembrane region" description="Helical" evidence="6">
    <location>
        <begin position="104"/>
        <end position="122"/>
    </location>
</feature>
<comment type="caution">
    <text evidence="7">The sequence shown here is derived from an EMBL/GenBank/DDBJ whole genome shotgun (WGS) entry which is preliminary data.</text>
</comment>
<dbReference type="PANTHER" id="PTHR33545:SF9">
    <property type="entry name" value="UPF0750 MEMBRANE PROTEIN YITE"/>
    <property type="match status" value="1"/>
</dbReference>
<dbReference type="EMBL" id="JBHSOZ010000004">
    <property type="protein sequence ID" value="MFC5713237.1"/>
    <property type="molecule type" value="Genomic_DNA"/>
</dbReference>
<feature type="transmembrane region" description="Helical" evidence="6">
    <location>
        <begin position="78"/>
        <end position="98"/>
    </location>
</feature>
<keyword evidence="3 6" id="KW-0812">Transmembrane</keyword>
<sequence length="206" mass="22567">MKSLLVTALWLTGGAVLQGTAMALFLFPYDIPSGGAAGVTILFHHWFSFPHEYTLWGLNAVMLAGACRWIGVKSALKTLYTVSAASFSIFLLSSYVRFDSYPGMISIPAGALLFGLGVGLLYCKGASSGGFAILAHIIYRLSGVLPGRPLFWMNMSIFLLLAIVIDVWVFFVALLTQWISTSLINVTVRTYEKSSKEKYNNDYLPT</sequence>
<comment type="subcellular location">
    <subcellularLocation>
        <location evidence="1">Cell membrane</location>
        <topology evidence="1">Multi-pass membrane protein</topology>
    </subcellularLocation>
</comment>
<keyword evidence="2" id="KW-1003">Cell membrane</keyword>
<gene>
    <name evidence="7" type="ORF">ACFPU1_10605</name>
</gene>
<proteinExistence type="predicted"/>
<dbReference type="Pfam" id="PF02588">
    <property type="entry name" value="YitT_membrane"/>
    <property type="match status" value="1"/>
</dbReference>
<evidence type="ECO:0000256" key="3">
    <source>
        <dbReference type="ARBA" id="ARBA00022692"/>
    </source>
</evidence>
<keyword evidence="8" id="KW-1185">Reference proteome</keyword>
<evidence type="ECO:0000256" key="4">
    <source>
        <dbReference type="ARBA" id="ARBA00022989"/>
    </source>
</evidence>
<dbReference type="InterPro" id="IPR051461">
    <property type="entry name" value="UPF0750_membrane"/>
</dbReference>
<dbReference type="InterPro" id="IPR003740">
    <property type="entry name" value="YitT"/>
</dbReference>
<evidence type="ECO:0000313" key="7">
    <source>
        <dbReference type="EMBL" id="MFC5713237.1"/>
    </source>
</evidence>
<dbReference type="PANTHER" id="PTHR33545">
    <property type="entry name" value="UPF0750 MEMBRANE PROTEIN YITT-RELATED"/>
    <property type="match status" value="1"/>
</dbReference>
<protein>
    <submittedName>
        <fullName evidence="7">YitT family protein</fullName>
    </submittedName>
</protein>
<evidence type="ECO:0000256" key="5">
    <source>
        <dbReference type="ARBA" id="ARBA00023136"/>
    </source>
</evidence>
<dbReference type="Proteomes" id="UP001596142">
    <property type="component" value="Unassembled WGS sequence"/>
</dbReference>